<evidence type="ECO:0000313" key="3">
    <source>
        <dbReference type="Proteomes" id="UP000230088"/>
    </source>
</evidence>
<feature type="region of interest" description="Disordered" evidence="1">
    <location>
        <begin position="16"/>
        <end position="58"/>
    </location>
</feature>
<protein>
    <submittedName>
        <fullName evidence="2">Uncharacterized protein</fullName>
    </submittedName>
</protein>
<evidence type="ECO:0000256" key="1">
    <source>
        <dbReference type="SAM" id="MobiDB-lite"/>
    </source>
</evidence>
<proteinExistence type="predicted"/>
<evidence type="ECO:0000313" key="2">
    <source>
        <dbReference type="EMBL" id="PIS39479.1"/>
    </source>
</evidence>
<gene>
    <name evidence="2" type="ORF">COT33_01680</name>
</gene>
<dbReference type="EMBL" id="PEYD01000033">
    <property type="protein sequence ID" value="PIS39479.1"/>
    <property type="molecule type" value="Genomic_DNA"/>
</dbReference>
<accession>A0A2H0YMK1</accession>
<name>A0A2H0YMK1_9BACT</name>
<sequence>EGSRKYIKEKIGGKKLLGGGEPGTTPVVPGAEIHGSARAREDVPRTAEMPEPERRVRRSPVRVEEEDIFGEVVGKKISAYEKESLKKYELRMGEKTRVGKQMDRVQKDVMEDFALKYYIENRDRVEAANFKFNPANIEHVKMVVGRLGGYNEMNNYAPESQTGEETPTYMEKLKQVESLQTDLYKEFVPPDSQALIFNLLQKRGERLKDKIGEAEGDAKKALKKEDKELFEVKKGLAKNTSKMFSGEEMKGFWKGTWERKMGELNIDLDGAIGFTEAKYAAVKDRVVTRLIAEDPKKEPKFEAIEGAFRGMGRDYIPFIDKIVHRRGLEGLTGGWEEDKRLLGDFLEAEGITDFSAERFDASKAALESRRMPYEKAVRQQKGFVDWLLSFIFQSLSSPEAEGR</sequence>
<organism evidence="2 3">
    <name type="scientific">Candidatus Nealsonbacteria bacterium CG08_land_8_20_14_0_20_38_20</name>
    <dbReference type="NCBI Taxonomy" id="1974705"/>
    <lineage>
        <taxon>Bacteria</taxon>
        <taxon>Candidatus Nealsoniibacteriota</taxon>
    </lineage>
</organism>
<comment type="caution">
    <text evidence="2">The sequence shown here is derived from an EMBL/GenBank/DDBJ whole genome shotgun (WGS) entry which is preliminary data.</text>
</comment>
<reference evidence="3" key="1">
    <citation type="submission" date="2017-09" db="EMBL/GenBank/DDBJ databases">
        <title>Depth-based differentiation of microbial function through sediment-hosted aquifers and enrichment of novel symbionts in the deep terrestrial subsurface.</title>
        <authorList>
            <person name="Probst A.J."/>
            <person name="Ladd B."/>
            <person name="Jarett J.K."/>
            <person name="Geller-Mcgrath D.E."/>
            <person name="Sieber C.M.K."/>
            <person name="Emerson J.B."/>
            <person name="Anantharaman K."/>
            <person name="Thomas B.C."/>
            <person name="Malmstrom R."/>
            <person name="Stieglmeier M."/>
            <person name="Klingl A."/>
            <person name="Woyke T."/>
            <person name="Ryan C.M."/>
            <person name="Banfield J.F."/>
        </authorList>
    </citation>
    <scope>NUCLEOTIDE SEQUENCE [LARGE SCALE GENOMIC DNA]</scope>
</reference>
<dbReference type="AlphaFoldDB" id="A0A2H0YMK1"/>
<feature type="non-terminal residue" evidence="2">
    <location>
        <position position="1"/>
    </location>
</feature>
<dbReference type="Proteomes" id="UP000230088">
    <property type="component" value="Unassembled WGS sequence"/>
</dbReference>